<dbReference type="EMBL" id="HACG01021752">
    <property type="protein sequence ID" value="CEK68617.1"/>
    <property type="molecule type" value="Transcribed_RNA"/>
</dbReference>
<name>A0A0B6ZJN8_9EUPU</name>
<dbReference type="AlphaFoldDB" id="A0A0B6ZJN8"/>
<gene>
    <name evidence="1" type="primary">ORF67000</name>
</gene>
<proteinExistence type="predicted"/>
<evidence type="ECO:0000313" key="1">
    <source>
        <dbReference type="EMBL" id="CEK68617.1"/>
    </source>
</evidence>
<reference evidence="1" key="1">
    <citation type="submission" date="2014-12" db="EMBL/GenBank/DDBJ databases">
        <title>Insight into the proteome of Arion vulgaris.</title>
        <authorList>
            <person name="Aradska J."/>
            <person name="Bulat T."/>
            <person name="Smidak R."/>
            <person name="Sarate P."/>
            <person name="Gangsoo J."/>
            <person name="Sialana F."/>
            <person name="Bilban M."/>
            <person name="Lubec G."/>
        </authorList>
    </citation>
    <scope>NUCLEOTIDE SEQUENCE</scope>
    <source>
        <tissue evidence="1">Skin</tissue>
    </source>
</reference>
<accession>A0A0B6ZJN8</accession>
<protein>
    <submittedName>
        <fullName evidence="1">Uncharacterized protein</fullName>
    </submittedName>
</protein>
<sequence length="76" mass="8812">MLYPMMMIEAKQALRINHGSTWRTSNCRMIGCLSHTDESAIQIPENILQDCLVSRRCQEVQKLWGGNYPERTPSSW</sequence>
<organism evidence="1">
    <name type="scientific">Arion vulgaris</name>
    <dbReference type="NCBI Taxonomy" id="1028688"/>
    <lineage>
        <taxon>Eukaryota</taxon>
        <taxon>Metazoa</taxon>
        <taxon>Spiralia</taxon>
        <taxon>Lophotrochozoa</taxon>
        <taxon>Mollusca</taxon>
        <taxon>Gastropoda</taxon>
        <taxon>Heterobranchia</taxon>
        <taxon>Euthyneura</taxon>
        <taxon>Panpulmonata</taxon>
        <taxon>Eupulmonata</taxon>
        <taxon>Stylommatophora</taxon>
        <taxon>Helicina</taxon>
        <taxon>Arionoidea</taxon>
        <taxon>Arionidae</taxon>
        <taxon>Arion</taxon>
    </lineage>
</organism>